<protein>
    <submittedName>
        <fullName evidence="1">Uncharacterized protein</fullName>
    </submittedName>
</protein>
<sequence length="175" mass="19855">MLELNELLELEEVIRDVLNDDLERILIELNRTGELETFLRLLGMHDYLGTEAEGKCNHDGKIIVIGQSEVEKEKLAAVAKNMGIAKDRFEFFLEYKDAKTFDFRKTQWSSKYSYILVGPMPHSGVAKGEYSSIISAIESEAGYPPVVKMGTDGLKITKTSFRKTLKYLLTEKKIA</sequence>
<reference evidence="1 2" key="2">
    <citation type="submission" date="2019-09" db="EMBL/GenBank/DDBJ databases">
        <title>Strain-level analysis of Eubacterium rectale using genomes from metagenomes.</title>
        <authorList>
            <person name="Karcher N."/>
            <person name="Segata N."/>
        </authorList>
    </citation>
    <scope>NUCLEOTIDE SEQUENCE [LARGE SCALE GENOMIC DNA]</scope>
    <source>
        <strain evidence="1 2">L2-21</strain>
    </source>
</reference>
<evidence type="ECO:0000313" key="2">
    <source>
        <dbReference type="Proteomes" id="UP000324325"/>
    </source>
</evidence>
<reference evidence="1 2" key="1">
    <citation type="submission" date="2019-08" db="EMBL/GenBank/DDBJ databases">
        <authorList>
            <person name="Duncan S."/>
            <person name="Walker A."/>
        </authorList>
    </citation>
    <scope>NUCLEOTIDE SEQUENCE [LARGE SCALE GENOMIC DNA]</scope>
    <source>
        <strain evidence="1 2">L2-21</strain>
    </source>
</reference>
<dbReference type="Proteomes" id="UP000324325">
    <property type="component" value="Unassembled WGS sequence"/>
</dbReference>
<comment type="caution">
    <text evidence="1">The sequence shown here is derived from an EMBL/GenBank/DDBJ whole genome shotgun (WGS) entry which is preliminary data.</text>
</comment>
<dbReference type="RefSeq" id="WP_148884638.1">
    <property type="nucleotide sequence ID" value="NZ_VSTG01000001.1"/>
</dbReference>
<dbReference type="AlphaFoldDB" id="A0A5S4VR01"/>
<dbReference type="EMBL" id="VSTG01000001">
    <property type="protein sequence ID" value="TYL60024.1"/>
    <property type="molecule type" value="Genomic_DNA"/>
</dbReference>
<accession>A0A5S4VR01</accession>
<proteinExistence type="predicted"/>
<name>A0A5S4VR01_9FIRM</name>
<organism evidence="1 2">
    <name type="scientific">Agathobacter rectalis</name>
    <dbReference type="NCBI Taxonomy" id="39491"/>
    <lineage>
        <taxon>Bacteria</taxon>
        <taxon>Bacillati</taxon>
        <taxon>Bacillota</taxon>
        <taxon>Clostridia</taxon>
        <taxon>Lachnospirales</taxon>
        <taxon>Lachnospiraceae</taxon>
        <taxon>Agathobacter</taxon>
    </lineage>
</organism>
<evidence type="ECO:0000313" key="1">
    <source>
        <dbReference type="EMBL" id="TYL60024.1"/>
    </source>
</evidence>
<gene>
    <name evidence="1" type="ORF">FYL37_00015</name>
</gene>